<dbReference type="Proteomes" id="UP000886476">
    <property type="component" value="Unassembled WGS sequence"/>
</dbReference>
<proteinExistence type="predicted"/>
<evidence type="ECO:0000313" key="2">
    <source>
        <dbReference type="Proteomes" id="UP000886476"/>
    </source>
</evidence>
<evidence type="ECO:0000313" key="1">
    <source>
        <dbReference type="EMBL" id="NPU65688.1"/>
    </source>
</evidence>
<name>A0ABX2CBU6_9BRAD</name>
<gene>
    <name evidence="1" type="ORF">HL667_11845</name>
</gene>
<accession>A0ABX2CBU6</accession>
<dbReference type="RefSeq" id="WP_172110779.1">
    <property type="nucleotide sequence ID" value="NZ_JABFDM010000001.1"/>
</dbReference>
<comment type="caution">
    <text evidence="1">The sequence shown here is derived from an EMBL/GenBank/DDBJ whole genome shotgun (WGS) entry which is preliminary data.</text>
</comment>
<dbReference type="EMBL" id="JABFDN010000003">
    <property type="protein sequence ID" value="NPU65688.1"/>
    <property type="molecule type" value="Genomic_DNA"/>
</dbReference>
<protein>
    <submittedName>
        <fullName evidence="1">Uncharacterized protein</fullName>
    </submittedName>
</protein>
<reference evidence="1" key="1">
    <citation type="submission" date="2020-05" db="EMBL/GenBank/DDBJ databases">
        <title>Nod-independent and nitrogen-fixing Bradyrhizobium aeschynomene sp. nov. isolated from nodules of Aeschynomene indica.</title>
        <authorList>
            <person name="Zhang Z."/>
        </authorList>
    </citation>
    <scope>NUCLEOTIDE SEQUENCE</scope>
    <source>
        <strain evidence="1">83012</strain>
    </source>
</reference>
<sequence length="88" mass="9625">MSFPVTFSALPDVLPDHEQKQAALSYLNEAWAEARHDGVDGDCLAQASLFAALAEFVTTYGEDAVATFVEGFPERIRNGEFSLSRVTQ</sequence>
<keyword evidence="2" id="KW-1185">Reference proteome</keyword>
<organism evidence="1 2">
    <name type="scientific">Bradyrhizobium aeschynomenes</name>
    <dbReference type="NCBI Taxonomy" id="2734909"/>
    <lineage>
        <taxon>Bacteria</taxon>
        <taxon>Pseudomonadati</taxon>
        <taxon>Pseudomonadota</taxon>
        <taxon>Alphaproteobacteria</taxon>
        <taxon>Hyphomicrobiales</taxon>
        <taxon>Nitrobacteraceae</taxon>
        <taxon>Bradyrhizobium</taxon>
    </lineage>
</organism>